<dbReference type="AlphaFoldDB" id="A0AAN9CCK2"/>
<proteinExistence type="predicted"/>
<evidence type="ECO:0000313" key="3">
    <source>
        <dbReference type="Proteomes" id="UP001364617"/>
    </source>
</evidence>
<feature type="compositionally biased region" description="Polar residues" evidence="1">
    <location>
        <begin position="7"/>
        <end position="26"/>
    </location>
</feature>
<name>A0AAN9CCK2_9TELE</name>
<accession>A0AAN9CCK2</accession>
<gene>
    <name evidence="2" type="ORF">R3I93_020591</name>
</gene>
<organism evidence="2 3">
    <name type="scientific">Phoxinus phoxinus</name>
    <name type="common">Eurasian minnow</name>
    <dbReference type="NCBI Taxonomy" id="58324"/>
    <lineage>
        <taxon>Eukaryota</taxon>
        <taxon>Metazoa</taxon>
        <taxon>Chordata</taxon>
        <taxon>Craniata</taxon>
        <taxon>Vertebrata</taxon>
        <taxon>Euteleostomi</taxon>
        <taxon>Actinopterygii</taxon>
        <taxon>Neopterygii</taxon>
        <taxon>Teleostei</taxon>
        <taxon>Ostariophysi</taxon>
        <taxon>Cypriniformes</taxon>
        <taxon>Leuciscidae</taxon>
        <taxon>Phoxininae</taxon>
        <taxon>Phoxinus</taxon>
    </lineage>
</organism>
<protein>
    <submittedName>
        <fullName evidence="2">Uncharacterized protein</fullName>
    </submittedName>
</protein>
<feature type="region of interest" description="Disordered" evidence="1">
    <location>
        <begin position="1"/>
        <end position="30"/>
    </location>
</feature>
<sequence>MKAMRIQLNTSNGIEQSHLSDKQQSWKPRKMGQWTPKVLWRMGSLLIPHTGLWRMWSITLKQQGLRSKPTLSRIRKSMANPFY</sequence>
<evidence type="ECO:0000256" key="1">
    <source>
        <dbReference type="SAM" id="MobiDB-lite"/>
    </source>
</evidence>
<reference evidence="2 3" key="1">
    <citation type="submission" date="2024-02" db="EMBL/GenBank/DDBJ databases">
        <title>Chromosome-level genome assembly of the Eurasian Minnow (Phoxinus phoxinus).</title>
        <authorList>
            <person name="Oriowo T.O."/>
            <person name="Martin S."/>
            <person name="Stange M."/>
            <person name="Chrysostomakis Y."/>
            <person name="Brown T."/>
            <person name="Winkler S."/>
            <person name="Kukowka S."/>
            <person name="Myers E.W."/>
            <person name="Bohne A."/>
        </authorList>
    </citation>
    <scope>NUCLEOTIDE SEQUENCE [LARGE SCALE GENOMIC DNA]</scope>
    <source>
        <strain evidence="2">ZFMK-TIS-60720</strain>
        <tissue evidence="2">Whole Organism</tissue>
    </source>
</reference>
<dbReference type="Proteomes" id="UP001364617">
    <property type="component" value="Unassembled WGS sequence"/>
</dbReference>
<keyword evidence="3" id="KW-1185">Reference proteome</keyword>
<comment type="caution">
    <text evidence="2">The sequence shown here is derived from an EMBL/GenBank/DDBJ whole genome shotgun (WGS) entry which is preliminary data.</text>
</comment>
<evidence type="ECO:0000313" key="2">
    <source>
        <dbReference type="EMBL" id="KAK7128041.1"/>
    </source>
</evidence>
<dbReference type="EMBL" id="JAYKXH010000022">
    <property type="protein sequence ID" value="KAK7128041.1"/>
    <property type="molecule type" value="Genomic_DNA"/>
</dbReference>